<sequence>MVFPPSCAIAGLIKLINRININIFVFIFFLFVIIVNSNMPGLVEKEVILQCNFVACFFDSKIRGEIQSKRGETIYLWKI</sequence>
<proteinExistence type="predicted"/>
<protein>
    <submittedName>
        <fullName evidence="2">Uncharacterized protein</fullName>
    </submittedName>
</protein>
<dbReference type="EMBL" id="MEUA01000048">
    <property type="protein sequence ID" value="OGC13754.1"/>
    <property type="molecule type" value="Genomic_DNA"/>
</dbReference>
<feature type="transmembrane region" description="Helical" evidence="1">
    <location>
        <begin position="21"/>
        <end position="39"/>
    </location>
</feature>
<dbReference type="Proteomes" id="UP000177905">
    <property type="component" value="Unassembled WGS sequence"/>
</dbReference>
<evidence type="ECO:0000256" key="1">
    <source>
        <dbReference type="SAM" id="Phobius"/>
    </source>
</evidence>
<gene>
    <name evidence="2" type="ORF">A2290_07765</name>
</gene>
<accession>A0A1F4RZZ2</accession>
<reference evidence="2 3" key="1">
    <citation type="journal article" date="2016" name="Nat. Commun.">
        <title>Thousands of microbial genomes shed light on interconnected biogeochemical processes in an aquifer system.</title>
        <authorList>
            <person name="Anantharaman K."/>
            <person name="Brown C.T."/>
            <person name="Hug L.A."/>
            <person name="Sharon I."/>
            <person name="Castelle C.J."/>
            <person name="Probst A.J."/>
            <person name="Thomas B.C."/>
            <person name="Singh A."/>
            <person name="Wilkins M.J."/>
            <person name="Karaoz U."/>
            <person name="Brodie E.L."/>
            <person name="Williams K.H."/>
            <person name="Hubbard S.S."/>
            <person name="Banfield J.F."/>
        </authorList>
    </citation>
    <scope>NUCLEOTIDE SEQUENCE [LARGE SCALE GENOMIC DNA]</scope>
</reference>
<organism evidence="2 3">
    <name type="scientific">candidate division WOR-1 bacterium RIFOXYB2_FULL_36_35</name>
    <dbReference type="NCBI Taxonomy" id="1802578"/>
    <lineage>
        <taxon>Bacteria</taxon>
        <taxon>Bacillati</taxon>
        <taxon>Saganbacteria</taxon>
    </lineage>
</organism>
<keyword evidence="1" id="KW-1133">Transmembrane helix</keyword>
<keyword evidence="1" id="KW-0812">Transmembrane</keyword>
<name>A0A1F4RZZ2_UNCSA</name>
<comment type="caution">
    <text evidence="2">The sequence shown here is derived from an EMBL/GenBank/DDBJ whole genome shotgun (WGS) entry which is preliminary data.</text>
</comment>
<dbReference type="AlphaFoldDB" id="A0A1F4RZZ2"/>
<evidence type="ECO:0000313" key="3">
    <source>
        <dbReference type="Proteomes" id="UP000177905"/>
    </source>
</evidence>
<keyword evidence="1" id="KW-0472">Membrane</keyword>
<evidence type="ECO:0000313" key="2">
    <source>
        <dbReference type="EMBL" id="OGC13754.1"/>
    </source>
</evidence>